<keyword evidence="3" id="KW-1185">Reference proteome</keyword>
<comment type="caution">
    <text evidence="2">The sequence shown here is derived from an EMBL/GenBank/DDBJ whole genome shotgun (WGS) entry which is preliminary data.</text>
</comment>
<proteinExistence type="predicted"/>
<evidence type="ECO:0000313" key="3">
    <source>
        <dbReference type="Proteomes" id="UP001430848"/>
    </source>
</evidence>
<name>A0ABR1PG28_DIAER</name>
<dbReference type="Proteomes" id="UP001430848">
    <property type="component" value="Unassembled WGS sequence"/>
</dbReference>
<accession>A0ABR1PG28</accession>
<reference evidence="2 3" key="1">
    <citation type="submission" date="2024-02" db="EMBL/GenBank/DDBJ databases">
        <title>De novo assembly and annotation of 12 fungi associated with fruit tree decline syndrome in Ontario, Canada.</title>
        <authorList>
            <person name="Sulman M."/>
            <person name="Ellouze W."/>
            <person name="Ilyukhin E."/>
        </authorList>
    </citation>
    <scope>NUCLEOTIDE SEQUENCE [LARGE SCALE GENOMIC DNA]</scope>
    <source>
        <strain evidence="2 3">M169</strain>
    </source>
</reference>
<feature type="compositionally biased region" description="Acidic residues" evidence="1">
    <location>
        <begin position="415"/>
        <end position="432"/>
    </location>
</feature>
<evidence type="ECO:0000313" key="2">
    <source>
        <dbReference type="EMBL" id="KAK7735805.1"/>
    </source>
</evidence>
<gene>
    <name evidence="2" type="ORF">SLS63_003765</name>
</gene>
<dbReference type="EMBL" id="JAKNSF020000012">
    <property type="protein sequence ID" value="KAK7735805.1"/>
    <property type="molecule type" value="Genomic_DNA"/>
</dbReference>
<feature type="region of interest" description="Disordered" evidence="1">
    <location>
        <begin position="400"/>
        <end position="432"/>
    </location>
</feature>
<evidence type="ECO:0000256" key="1">
    <source>
        <dbReference type="SAM" id="MobiDB-lite"/>
    </source>
</evidence>
<organism evidence="2 3">
    <name type="scientific">Diaporthe eres</name>
    <name type="common">Phomopsis oblonga</name>
    <dbReference type="NCBI Taxonomy" id="83184"/>
    <lineage>
        <taxon>Eukaryota</taxon>
        <taxon>Fungi</taxon>
        <taxon>Dikarya</taxon>
        <taxon>Ascomycota</taxon>
        <taxon>Pezizomycotina</taxon>
        <taxon>Sordariomycetes</taxon>
        <taxon>Sordariomycetidae</taxon>
        <taxon>Diaporthales</taxon>
        <taxon>Diaporthaceae</taxon>
        <taxon>Diaporthe</taxon>
        <taxon>Diaporthe eres species complex</taxon>
    </lineage>
</organism>
<protein>
    <submittedName>
        <fullName evidence="2">Uncharacterized protein</fullName>
    </submittedName>
</protein>
<sequence length="432" mass="49169">MALLRHLDNEKRAVTNPDALDSAWVDFTKVEPPAHMTAGKPKAANPLHLVKPSGHLSAAVAFLLHYPSFSVNDITAGVMYDLTNSSIGRLADSGFDDENTLWMNTYWRRHTINVGPPKDRKRFNPSRHVEASILKLHTDLNSLVQRAMTAKVAVVFGGENETYFKRLWAKRLEEVKLWDGSSLWLLFREDDASRLERVVFFEWHPEHLGRAKNPIKGEVYDNHLRRIAQMACITRTPEQDTFQKDQSQRELDEYTPNKNKGQSRLDVLKKTHTGKAKLGVKLEKDAEVEVQCDCCGFNRLDVEPYFATRGAYRFYAVAKGKCPVCDGDENVEGRAKNGSYFVPVDRTLPWVQCVPYWLDLKSSKKTPAQIDQYWRDANARMSAGEPMSMDRRANKLIAGHKARQVAKKAAAAAEDREDEDEDEDMDEDDLSE</sequence>